<dbReference type="EMBL" id="WSZM01000463">
    <property type="protein sequence ID" value="KAF4032813.1"/>
    <property type="molecule type" value="Genomic_DNA"/>
</dbReference>
<name>A0A833SFR4_PHYIN</name>
<reference evidence="1" key="1">
    <citation type="submission" date="2020-04" db="EMBL/GenBank/DDBJ databases">
        <title>Hybrid Assembly of Korean Phytophthora infestans isolates.</title>
        <authorList>
            <person name="Prokchorchik M."/>
            <person name="Lee Y."/>
            <person name="Seo J."/>
            <person name="Cho J.-H."/>
            <person name="Park Y.-E."/>
            <person name="Jang D.-C."/>
            <person name="Im J.-S."/>
            <person name="Choi J.-G."/>
            <person name="Park H.-J."/>
            <person name="Lee G.-B."/>
            <person name="Lee Y.-G."/>
            <person name="Hong S.-Y."/>
            <person name="Cho K."/>
            <person name="Sohn K.H."/>
        </authorList>
    </citation>
    <scope>NUCLEOTIDE SEQUENCE</scope>
    <source>
        <strain evidence="1">KR_1_A1</strain>
    </source>
</reference>
<accession>A0A833SFR4</accession>
<sequence>MCFKNINTDANENSNEDTNAVADLDNASFSFPDMNANMTGIVMEQAASHTDRTERWKGLYKS</sequence>
<keyword evidence="2" id="KW-1185">Reference proteome</keyword>
<gene>
    <name evidence="1" type="ORF">GN244_ATG15323</name>
</gene>
<evidence type="ECO:0000313" key="2">
    <source>
        <dbReference type="Proteomes" id="UP000602510"/>
    </source>
</evidence>
<proteinExistence type="predicted"/>
<comment type="caution">
    <text evidence="1">The sequence shown here is derived from an EMBL/GenBank/DDBJ whole genome shotgun (WGS) entry which is preliminary data.</text>
</comment>
<dbReference type="AlphaFoldDB" id="A0A833SFR4"/>
<dbReference type="Proteomes" id="UP000602510">
    <property type="component" value="Unassembled WGS sequence"/>
</dbReference>
<organism evidence="1 2">
    <name type="scientific">Phytophthora infestans</name>
    <name type="common">Potato late blight agent</name>
    <name type="synonym">Botrytis infestans</name>
    <dbReference type="NCBI Taxonomy" id="4787"/>
    <lineage>
        <taxon>Eukaryota</taxon>
        <taxon>Sar</taxon>
        <taxon>Stramenopiles</taxon>
        <taxon>Oomycota</taxon>
        <taxon>Peronosporomycetes</taxon>
        <taxon>Peronosporales</taxon>
        <taxon>Peronosporaceae</taxon>
        <taxon>Phytophthora</taxon>
    </lineage>
</organism>
<protein>
    <submittedName>
        <fullName evidence="1">Uncharacterized protein</fullName>
    </submittedName>
</protein>
<evidence type="ECO:0000313" key="1">
    <source>
        <dbReference type="EMBL" id="KAF4032813.1"/>
    </source>
</evidence>